<evidence type="ECO:0008006" key="3">
    <source>
        <dbReference type="Google" id="ProtNLM"/>
    </source>
</evidence>
<dbReference type="AlphaFoldDB" id="A0A8K0D206"/>
<accession>A0A8K0D206</accession>
<protein>
    <recommendedName>
        <fullName evidence="3">Transposase</fullName>
    </recommendedName>
</protein>
<gene>
    <name evidence="1" type="ORF">ILUMI_11506</name>
</gene>
<evidence type="ECO:0000313" key="2">
    <source>
        <dbReference type="Proteomes" id="UP000801492"/>
    </source>
</evidence>
<dbReference type="OrthoDB" id="6775405at2759"/>
<organism evidence="1 2">
    <name type="scientific">Ignelater luminosus</name>
    <name type="common">Cucubano</name>
    <name type="synonym">Pyrophorus luminosus</name>
    <dbReference type="NCBI Taxonomy" id="2038154"/>
    <lineage>
        <taxon>Eukaryota</taxon>
        <taxon>Metazoa</taxon>
        <taxon>Ecdysozoa</taxon>
        <taxon>Arthropoda</taxon>
        <taxon>Hexapoda</taxon>
        <taxon>Insecta</taxon>
        <taxon>Pterygota</taxon>
        <taxon>Neoptera</taxon>
        <taxon>Endopterygota</taxon>
        <taxon>Coleoptera</taxon>
        <taxon>Polyphaga</taxon>
        <taxon>Elateriformia</taxon>
        <taxon>Elateroidea</taxon>
        <taxon>Elateridae</taxon>
        <taxon>Agrypninae</taxon>
        <taxon>Pyrophorini</taxon>
        <taxon>Ignelater</taxon>
    </lineage>
</organism>
<comment type="caution">
    <text evidence="1">The sequence shown here is derived from an EMBL/GenBank/DDBJ whole genome shotgun (WGS) entry which is preliminary data.</text>
</comment>
<sequence>MPTFSAALENHLHLHIKDLKTLHFGLTTNDLRELAYEFAEKNNILHRFSHISRKAGWDSLKGFRTRNPSISLRVPEATSVSRARAFNKPNIQKFFRSLEEVILKYRFKATNIYDVDKSGLSTVQNPPKVFVTKGRKQVGGITSAECGTHTTAVCCMSASGTYSPPAFIFARTSGKQSL</sequence>
<reference evidence="1" key="1">
    <citation type="submission" date="2019-08" db="EMBL/GenBank/DDBJ databases">
        <title>The genome of the North American firefly Photinus pyralis.</title>
        <authorList>
            <consortium name="Photinus pyralis genome working group"/>
            <person name="Fallon T.R."/>
            <person name="Sander Lower S.E."/>
            <person name="Weng J.-K."/>
        </authorList>
    </citation>
    <scope>NUCLEOTIDE SEQUENCE</scope>
    <source>
        <strain evidence="1">TRF0915ILg1</strain>
        <tissue evidence="1">Whole body</tissue>
    </source>
</reference>
<keyword evidence="2" id="KW-1185">Reference proteome</keyword>
<dbReference type="Proteomes" id="UP000801492">
    <property type="component" value="Unassembled WGS sequence"/>
</dbReference>
<evidence type="ECO:0000313" key="1">
    <source>
        <dbReference type="EMBL" id="KAF2894667.1"/>
    </source>
</evidence>
<proteinExistence type="predicted"/>
<dbReference type="EMBL" id="VTPC01006780">
    <property type="protein sequence ID" value="KAF2894667.1"/>
    <property type="molecule type" value="Genomic_DNA"/>
</dbReference>
<name>A0A8K0D206_IGNLU</name>